<feature type="compositionally biased region" description="Polar residues" evidence="1">
    <location>
        <begin position="447"/>
        <end position="464"/>
    </location>
</feature>
<evidence type="ECO:0000256" key="1">
    <source>
        <dbReference type="SAM" id="MobiDB-lite"/>
    </source>
</evidence>
<evidence type="ECO:0000313" key="3">
    <source>
        <dbReference type="EMBL" id="EDO47879.1"/>
    </source>
</evidence>
<dbReference type="AlphaFoldDB" id="A7RL67"/>
<proteinExistence type="predicted"/>
<dbReference type="HOGENOM" id="CLU_471183_0_0_1"/>
<name>A7RL67_NEMVE</name>
<reference evidence="3 4" key="1">
    <citation type="journal article" date="2007" name="Science">
        <title>Sea anemone genome reveals ancestral eumetazoan gene repertoire and genomic organization.</title>
        <authorList>
            <person name="Putnam N.H."/>
            <person name="Srivastava M."/>
            <person name="Hellsten U."/>
            <person name="Dirks B."/>
            <person name="Chapman J."/>
            <person name="Salamov A."/>
            <person name="Terry A."/>
            <person name="Shapiro H."/>
            <person name="Lindquist E."/>
            <person name="Kapitonov V.V."/>
            <person name="Jurka J."/>
            <person name="Genikhovich G."/>
            <person name="Grigoriev I.V."/>
            <person name="Lucas S.M."/>
            <person name="Steele R.E."/>
            <person name="Finnerty J.R."/>
            <person name="Technau U."/>
            <person name="Martindale M.Q."/>
            <person name="Rokhsar D.S."/>
        </authorList>
    </citation>
    <scope>NUCLEOTIDE SEQUENCE [LARGE SCALE GENOMIC DNA]</scope>
    <source>
        <strain evidence="4">CH2 X CH6</strain>
    </source>
</reference>
<dbReference type="InParanoid" id="A7RL67"/>
<evidence type="ECO:0000256" key="2">
    <source>
        <dbReference type="SAM" id="Phobius"/>
    </source>
</evidence>
<dbReference type="KEGG" id="nve:5520082"/>
<keyword evidence="4" id="KW-1185">Reference proteome</keyword>
<feature type="transmembrane region" description="Helical" evidence="2">
    <location>
        <begin position="20"/>
        <end position="43"/>
    </location>
</feature>
<sequence length="579" mass="65408">MRIQLLPMCCMKWHSVGPRFLWRFVACFASYLLILGAISFGLGIKLMEYAERPDLTPVISGLPTLVAGILGLFGRLGKKKWTVTCFTVACVISGVLSVHMTYRFIGKEVKNLPLYDERCRSEREDSNYHCILQVGTVILSVVAAMMIPILPVGLGIYFTANRILKNKECYILCCLSFGDTSPSHEKVRAPPKGHYLRGRADEPVARYTSTGSLSHPNTTTKTTRLSKEELDYLPMIPNFKDLAKENDKDGLEYRAEDFYSGDRKDEEKEKGAEKQELSKAKSQTDVVTDDVDFLVGNTLYRYDTLEELRMGYLDQTLEKRTRAKAVSDVSDIHEIALQKEKERENEANDQDSAKDVPARSEELLACNDNLGYLAHTPKDKCPEGFADSIGNKEVTPCKPNDTSPLRTRRGVNLTLKGSGDFFIQGNPSAARTGIKLSRPWSHNDLQTGSTHIDTSPTDPWTPNRTPRGRLSFVELDTTLAIDKRRRYASEGDVSPSKRPITQNDLEISGDHRGFQTGEQLNVEDLSLYRDEQMEAIDELFSKQERVWMSSKGDREESFDLLMENNITREELDELLPYIL</sequence>
<keyword evidence="2" id="KW-0812">Transmembrane</keyword>
<organism evidence="3 4">
    <name type="scientific">Nematostella vectensis</name>
    <name type="common">Starlet sea anemone</name>
    <dbReference type="NCBI Taxonomy" id="45351"/>
    <lineage>
        <taxon>Eukaryota</taxon>
        <taxon>Metazoa</taxon>
        <taxon>Cnidaria</taxon>
        <taxon>Anthozoa</taxon>
        <taxon>Hexacorallia</taxon>
        <taxon>Actiniaria</taxon>
        <taxon>Edwardsiidae</taxon>
        <taxon>Nematostella</taxon>
    </lineage>
</organism>
<keyword evidence="2" id="KW-1133">Transmembrane helix</keyword>
<dbReference type="Proteomes" id="UP000001593">
    <property type="component" value="Unassembled WGS sequence"/>
</dbReference>
<feature type="transmembrane region" description="Helical" evidence="2">
    <location>
        <begin position="55"/>
        <end position="74"/>
    </location>
</feature>
<feature type="region of interest" description="Disordered" evidence="1">
    <location>
        <begin position="486"/>
        <end position="512"/>
    </location>
</feature>
<feature type="transmembrane region" description="Helical" evidence="2">
    <location>
        <begin position="81"/>
        <end position="105"/>
    </location>
</feature>
<feature type="transmembrane region" description="Helical" evidence="2">
    <location>
        <begin position="131"/>
        <end position="158"/>
    </location>
</feature>
<evidence type="ECO:0000313" key="4">
    <source>
        <dbReference type="Proteomes" id="UP000001593"/>
    </source>
</evidence>
<dbReference type="OrthoDB" id="5987037at2759"/>
<gene>
    <name evidence="3" type="ORF">NEMVEDRAFT_v1g239063</name>
</gene>
<feature type="region of interest" description="Disordered" evidence="1">
    <location>
        <begin position="255"/>
        <end position="277"/>
    </location>
</feature>
<feature type="region of interest" description="Disordered" evidence="1">
    <location>
        <begin position="447"/>
        <end position="468"/>
    </location>
</feature>
<protein>
    <submittedName>
        <fullName evidence="3">Uncharacterized protein</fullName>
    </submittedName>
</protein>
<keyword evidence="2" id="KW-0472">Membrane</keyword>
<accession>A7RL67</accession>
<dbReference type="EMBL" id="DS469517">
    <property type="protein sequence ID" value="EDO47879.1"/>
    <property type="molecule type" value="Genomic_DNA"/>
</dbReference>